<feature type="compositionally biased region" description="Acidic residues" evidence="1">
    <location>
        <begin position="194"/>
        <end position="209"/>
    </location>
</feature>
<dbReference type="SMART" id="SM00228">
    <property type="entry name" value="PDZ"/>
    <property type="match status" value="1"/>
</dbReference>
<dbReference type="PANTHER" id="PTHR19964:SF89">
    <property type="entry name" value="INACTIVATION-NO-AFTER-POTENTIAL D PROTEIN-LIKE PROTEIN"/>
    <property type="match status" value="1"/>
</dbReference>
<dbReference type="AlphaFoldDB" id="A0A6P8YCX6"/>
<sequence>MVPVASSERLPMRTRTPSVGDDLGDDDLEDEEVAAVWGSDVLQLPTSLEIDIRIRKGSLPLGLSVDSVGRGVNGMLVVAVVPGGAAYRDGRMVPGDLVVSVNNESLRHVTNAQARAILKRANLVSTHLNVVYIPGEAAAAYRRSLAEVPTVTPPPKHSKQPSPRIFPEYYRSPYIHEGGPDARTRSASESSGDLLEEPPEPPAPDEDPEPPPPPDEPPGPSPLPPPPEELLAEAESLPESEPEYPTAPLKPTSTPLYAHVVGKEFQLSSEESLNEELLRLRDDICPAVGQTELPSVGTSPAERSPVLRVPRRRHLAVARRARRPRPR</sequence>
<proteinExistence type="predicted"/>
<feature type="compositionally biased region" description="Acidic residues" evidence="1">
    <location>
        <begin position="230"/>
        <end position="242"/>
    </location>
</feature>
<protein>
    <submittedName>
        <fullName evidence="4">Disks large homolog 2-like</fullName>
    </submittedName>
</protein>
<evidence type="ECO:0000313" key="3">
    <source>
        <dbReference type="Proteomes" id="UP000515158"/>
    </source>
</evidence>
<keyword evidence="3" id="KW-1185">Reference proteome</keyword>
<dbReference type="Gene3D" id="2.30.42.10">
    <property type="match status" value="1"/>
</dbReference>
<dbReference type="Proteomes" id="UP000515158">
    <property type="component" value="Unplaced"/>
</dbReference>
<feature type="region of interest" description="Disordered" evidence="1">
    <location>
        <begin position="171"/>
        <end position="255"/>
    </location>
</feature>
<evidence type="ECO:0000259" key="2">
    <source>
        <dbReference type="PROSITE" id="PS50106"/>
    </source>
</evidence>
<dbReference type="OrthoDB" id="6022242at2759"/>
<name>A0A6P8YCX6_THRPL</name>
<feature type="region of interest" description="Disordered" evidence="1">
    <location>
        <begin position="1"/>
        <end position="25"/>
    </location>
</feature>
<feature type="domain" description="PDZ" evidence="2">
    <location>
        <begin position="49"/>
        <end position="121"/>
    </location>
</feature>
<accession>A0A6P8YCX6</accession>
<feature type="region of interest" description="Disordered" evidence="1">
    <location>
        <begin position="291"/>
        <end position="327"/>
    </location>
</feature>
<gene>
    <name evidence="4" type="primary">LOC117642996</name>
</gene>
<dbReference type="InParanoid" id="A0A6P8YCX6"/>
<feature type="compositionally biased region" description="Pro residues" evidence="1">
    <location>
        <begin position="210"/>
        <end position="228"/>
    </location>
</feature>
<dbReference type="Pfam" id="PF00595">
    <property type="entry name" value="PDZ"/>
    <property type="match status" value="1"/>
</dbReference>
<feature type="compositionally biased region" description="Basic residues" evidence="1">
    <location>
        <begin position="309"/>
        <end position="327"/>
    </location>
</feature>
<dbReference type="GeneID" id="117642996"/>
<dbReference type="InterPro" id="IPR001478">
    <property type="entry name" value="PDZ"/>
</dbReference>
<evidence type="ECO:0000256" key="1">
    <source>
        <dbReference type="SAM" id="MobiDB-lite"/>
    </source>
</evidence>
<dbReference type="InterPro" id="IPR036034">
    <property type="entry name" value="PDZ_sf"/>
</dbReference>
<dbReference type="PANTHER" id="PTHR19964">
    <property type="entry name" value="MULTIPLE PDZ DOMAIN PROTEIN"/>
    <property type="match status" value="1"/>
</dbReference>
<dbReference type="KEGG" id="tpal:117642996"/>
<dbReference type="CDD" id="cd06670">
    <property type="entry name" value="PDZ6_MUPP1-like"/>
    <property type="match status" value="1"/>
</dbReference>
<dbReference type="SUPFAM" id="SSF50156">
    <property type="entry name" value="PDZ domain-like"/>
    <property type="match status" value="1"/>
</dbReference>
<dbReference type="RefSeq" id="XP_034237523.1">
    <property type="nucleotide sequence ID" value="XM_034381632.1"/>
</dbReference>
<dbReference type="InterPro" id="IPR051342">
    <property type="entry name" value="PDZ_scaffold"/>
</dbReference>
<reference evidence="4" key="1">
    <citation type="submission" date="2025-08" db="UniProtKB">
        <authorList>
            <consortium name="RefSeq"/>
        </authorList>
    </citation>
    <scope>IDENTIFICATION</scope>
    <source>
        <tissue evidence="4">Total insect</tissue>
    </source>
</reference>
<evidence type="ECO:0000313" key="4">
    <source>
        <dbReference type="RefSeq" id="XP_034237523.1"/>
    </source>
</evidence>
<organism evidence="4">
    <name type="scientific">Thrips palmi</name>
    <name type="common">Melon thrips</name>
    <dbReference type="NCBI Taxonomy" id="161013"/>
    <lineage>
        <taxon>Eukaryota</taxon>
        <taxon>Metazoa</taxon>
        <taxon>Ecdysozoa</taxon>
        <taxon>Arthropoda</taxon>
        <taxon>Hexapoda</taxon>
        <taxon>Insecta</taxon>
        <taxon>Pterygota</taxon>
        <taxon>Neoptera</taxon>
        <taxon>Paraneoptera</taxon>
        <taxon>Thysanoptera</taxon>
        <taxon>Terebrantia</taxon>
        <taxon>Thripoidea</taxon>
        <taxon>Thripidae</taxon>
        <taxon>Thrips</taxon>
    </lineage>
</organism>
<dbReference type="PROSITE" id="PS50106">
    <property type="entry name" value="PDZ"/>
    <property type="match status" value="1"/>
</dbReference>